<gene>
    <name evidence="1" type="ORF">H9729_04140</name>
</gene>
<protein>
    <submittedName>
        <fullName evidence="1">Uncharacterized protein</fullName>
    </submittedName>
</protein>
<reference evidence="1" key="1">
    <citation type="journal article" date="2021" name="PeerJ">
        <title>Extensive microbial diversity within the chicken gut microbiome revealed by metagenomics and culture.</title>
        <authorList>
            <person name="Gilroy R."/>
            <person name="Ravi A."/>
            <person name="Getino M."/>
            <person name="Pursley I."/>
            <person name="Horton D.L."/>
            <person name="Alikhan N.F."/>
            <person name="Baker D."/>
            <person name="Gharbi K."/>
            <person name="Hall N."/>
            <person name="Watson M."/>
            <person name="Adriaenssens E.M."/>
            <person name="Foster-Nyarko E."/>
            <person name="Jarju S."/>
            <person name="Secka A."/>
            <person name="Antonio M."/>
            <person name="Oren A."/>
            <person name="Chaudhuri R.R."/>
            <person name="La Ragione R."/>
            <person name="Hildebrand F."/>
            <person name="Pallen M.J."/>
        </authorList>
    </citation>
    <scope>NUCLEOTIDE SEQUENCE</scope>
    <source>
        <strain evidence="1">1345</strain>
    </source>
</reference>
<dbReference type="EMBL" id="DXCQ01000028">
    <property type="protein sequence ID" value="HIY96856.1"/>
    <property type="molecule type" value="Genomic_DNA"/>
</dbReference>
<name>A0A9D2CSN7_9FIRM</name>
<proteinExistence type="predicted"/>
<sequence>MKISYADFEKTMRDKLERDGGKSQLTMINGGIMNLWLSDSKNGIINSRYSSLNCEFKILYAIYEKAVSLGGEMYLGANAAQNGQKIGGDGFPVDTIDAFISINFYGKKIGDKTMRRSTYYAAILDWAGFVTNNRGGTITIKKEFMSEDS</sequence>
<comment type="caution">
    <text evidence="1">The sequence shown here is derived from an EMBL/GenBank/DDBJ whole genome shotgun (WGS) entry which is preliminary data.</text>
</comment>
<dbReference type="Proteomes" id="UP000886750">
    <property type="component" value="Unassembled WGS sequence"/>
</dbReference>
<evidence type="ECO:0000313" key="1">
    <source>
        <dbReference type="EMBL" id="HIY96856.1"/>
    </source>
</evidence>
<evidence type="ECO:0000313" key="2">
    <source>
        <dbReference type="Proteomes" id="UP000886750"/>
    </source>
</evidence>
<reference evidence="1" key="2">
    <citation type="submission" date="2021-04" db="EMBL/GenBank/DDBJ databases">
        <authorList>
            <person name="Gilroy R."/>
        </authorList>
    </citation>
    <scope>NUCLEOTIDE SEQUENCE</scope>
    <source>
        <strain evidence="1">1345</strain>
    </source>
</reference>
<organism evidence="1 2">
    <name type="scientific">Candidatus Borkfalkia excrementigallinarum</name>
    <dbReference type="NCBI Taxonomy" id="2838506"/>
    <lineage>
        <taxon>Bacteria</taxon>
        <taxon>Bacillati</taxon>
        <taxon>Bacillota</taxon>
        <taxon>Clostridia</taxon>
        <taxon>Christensenellales</taxon>
        <taxon>Christensenellaceae</taxon>
        <taxon>Candidatus Borkfalkia</taxon>
    </lineage>
</organism>
<dbReference type="AlphaFoldDB" id="A0A9D2CSN7"/>
<accession>A0A9D2CSN7</accession>